<protein>
    <submittedName>
        <fullName evidence="1">Zn-dependent hydrolase of the metallo-beta-lactamase superfamily</fullName>
    </submittedName>
</protein>
<comment type="caution">
    <text evidence="1">The sequence shown here is derived from an EMBL/GenBank/DDBJ whole genome shotgun (WGS) entry which is preliminary data.</text>
</comment>
<proteinExistence type="predicted"/>
<dbReference type="EMBL" id="LCDG01000001">
    <property type="protein sequence ID" value="KKS48378.1"/>
    <property type="molecule type" value="Genomic_DNA"/>
</dbReference>
<dbReference type="Proteomes" id="UP000034704">
    <property type="component" value="Unassembled WGS sequence"/>
</dbReference>
<reference evidence="1 2" key="1">
    <citation type="journal article" date="2015" name="Nature">
        <title>rRNA introns, odd ribosomes, and small enigmatic genomes across a large radiation of phyla.</title>
        <authorList>
            <person name="Brown C.T."/>
            <person name="Hug L.A."/>
            <person name="Thomas B.C."/>
            <person name="Sharon I."/>
            <person name="Castelle C.J."/>
            <person name="Singh A."/>
            <person name="Wilkins M.J."/>
            <person name="Williams K.H."/>
            <person name="Banfield J.F."/>
        </authorList>
    </citation>
    <scope>NUCLEOTIDE SEQUENCE [LARGE SCALE GENOMIC DNA]</scope>
</reference>
<gene>
    <name evidence="1" type="ORF">UV12_C0001G0073</name>
</gene>
<evidence type="ECO:0000313" key="2">
    <source>
        <dbReference type="Proteomes" id="UP000034704"/>
    </source>
</evidence>
<dbReference type="PANTHER" id="PTHR39189">
    <property type="entry name" value="UPF0173 METAL-DEPENDENT HYDROLASE YTKL"/>
    <property type="match status" value="1"/>
</dbReference>
<dbReference type="PANTHER" id="PTHR39189:SF1">
    <property type="entry name" value="UPF0173 METAL-DEPENDENT HYDROLASE YTKL"/>
    <property type="match status" value="1"/>
</dbReference>
<organism evidence="1 2">
    <name type="scientific">Candidatus Nomurabacteria bacterium GW2011_GWC2_42_20</name>
    <dbReference type="NCBI Taxonomy" id="1618756"/>
    <lineage>
        <taxon>Bacteria</taxon>
        <taxon>Candidatus Nomuraibacteriota</taxon>
    </lineage>
</organism>
<evidence type="ECO:0000313" key="1">
    <source>
        <dbReference type="EMBL" id="KKS48378.1"/>
    </source>
</evidence>
<dbReference type="GO" id="GO:0016787">
    <property type="term" value="F:hydrolase activity"/>
    <property type="evidence" value="ECO:0007669"/>
    <property type="project" value="UniProtKB-KW"/>
</dbReference>
<dbReference type="InterPro" id="IPR036866">
    <property type="entry name" value="RibonucZ/Hydroxyglut_hydro"/>
</dbReference>
<dbReference type="AlphaFoldDB" id="A0A0G1CFM0"/>
<dbReference type="Gene3D" id="3.60.15.10">
    <property type="entry name" value="Ribonuclease Z/Hydroxyacylglutathione hydrolase-like"/>
    <property type="match status" value="1"/>
</dbReference>
<sequence length="209" mass="22829">MIVTYYGKQFFKVQLGERTIAYNPIGKDSKEKGSRFGADIVLSSLRHPDFNGADQCAYGDRQPFVISGPGEYEVGGIFIKGFGTETKYSNEKKINTVFSVMFEGINLCFLGSLASPDSLSREVKEGLGEIDVLFAPIGSGEELSAADAYKLTLALEAKVVIPMDYEQTKGSLEAFIKESGENAETMEKFTFKRKDLEGKEGGVVVLKSA</sequence>
<name>A0A0G1CFM0_9BACT</name>
<dbReference type="Pfam" id="PF13483">
    <property type="entry name" value="Lactamase_B_3"/>
    <property type="match status" value="1"/>
</dbReference>
<keyword evidence="1" id="KW-0378">Hydrolase</keyword>
<accession>A0A0G1CFM0</accession>
<dbReference type="STRING" id="1618756.UV12_C0001G0073"/>